<feature type="region of interest" description="Disordered" evidence="1">
    <location>
        <begin position="30"/>
        <end position="53"/>
    </location>
</feature>
<name>A0A4Y7JYL6_PAPSO</name>
<organism evidence="2 3">
    <name type="scientific">Papaver somniferum</name>
    <name type="common">Opium poppy</name>
    <dbReference type="NCBI Taxonomy" id="3469"/>
    <lineage>
        <taxon>Eukaryota</taxon>
        <taxon>Viridiplantae</taxon>
        <taxon>Streptophyta</taxon>
        <taxon>Embryophyta</taxon>
        <taxon>Tracheophyta</taxon>
        <taxon>Spermatophyta</taxon>
        <taxon>Magnoliopsida</taxon>
        <taxon>Ranunculales</taxon>
        <taxon>Papaveraceae</taxon>
        <taxon>Papaveroideae</taxon>
        <taxon>Papaver</taxon>
    </lineage>
</organism>
<dbReference type="Gramene" id="RZC64799">
    <property type="protein sequence ID" value="RZC64799"/>
    <property type="gene ID" value="C5167_008492"/>
</dbReference>
<reference evidence="2 3" key="1">
    <citation type="journal article" date="2018" name="Science">
        <title>The opium poppy genome and morphinan production.</title>
        <authorList>
            <person name="Guo L."/>
            <person name="Winzer T."/>
            <person name="Yang X."/>
            <person name="Li Y."/>
            <person name="Ning Z."/>
            <person name="He Z."/>
            <person name="Teodor R."/>
            <person name="Lu Y."/>
            <person name="Bowser T.A."/>
            <person name="Graham I.A."/>
            <person name="Ye K."/>
        </authorList>
    </citation>
    <scope>NUCLEOTIDE SEQUENCE [LARGE SCALE GENOMIC DNA]</scope>
    <source>
        <strain evidence="3">cv. HN1</strain>
        <tissue evidence="2">Leaves</tissue>
    </source>
</reference>
<accession>A0A4Y7JYL6</accession>
<dbReference type="EMBL" id="CM010720">
    <property type="protein sequence ID" value="RZC64799.1"/>
    <property type="molecule type" value="Genomic_DNA"/>
</dbReference>
<evidence type="ECO:0000313" key="2">
    <source>
        <dbReference type="EMBL" id="RZC64799.1"/>
    </source>
</evidence>
<protein>
    <submittedName>
        <fullName evidence="2">Uncharacterized protein</fullName>
    </submittedName>
</protein>
<dbReference type="AlphaFoldDB" id="A0A4Y7JYL6"/>
<sequence>MDNTGVVVLKWKNWNAKELGITSAELTQSSPMQLNRRQAHIEERRPNPHSDHGSMCLLSVDAHMVCLRMRAVEGHRRFLGHRKTFSPDR</sequence>
<evidence type="ECO:0000256" key="1">
    <source>
        <dbReference type="SAM" id="MobiDB-lite"/>
    </source>
</evidence>
<keyword evidence="3" id="KW-1185">Reference proteome</keyword>
<evidence type="ECO:0000313" key="3">
    <source>
        <dbReference type="Proteomes" id="UP000316621"/>
    </source>
</evidence>
<feature type="compositionally biased region" description="Basic and acidic residues" evidence="1">
    <location>
        <begin position="39"/>
        <end position="52"/>
    </location>
</feature>
<proteinExistence type="predicted"/>
<gene>
    <name evidence="2" type="ORF">C5167_008492</name>
</gene>
<dbReference type="Proteomes" id="UP000316621">
    <property type="component" value="Chromosome 6"/>
</dbReference>